<protein>
    <recommendedName>
        <fullName evidence="1">Transposase IS200-like domain-containing protein</fullName>
    </recommendedName>
</protein>
<dbReference type="Proteomes" id="UP001211006">
    <property type="component" value="Unassembled WGS sequence"/>
</dbReference>
<dbReference type="AlphaFoldDB" id="A0A174KDL5"/>
<dbReference type="EMBL" id="WKPO01000004">
    <property type="protein sequence ID" value="MSB47893.1"/>
    <property type="molecule type" value="Genomic_DNA"/>
</dbReference>
<evidence type="ECO:0000313" key="7">
    <source>
        <dbReference type="Proteomes" id="UP000434475"/>
    </source>
</evidence>
<dbReference type="GO" id="GO:0004803">
    <property type="term" value="F:transposase activity"/>
    <property type="evidence" value="ECO:0007669"/>
    <property type="project" value="InterPro"/>
</dbReference>
<comment type="caution">
    <text evidence="4">The sequence shown here is derived from an EMBL/GenBank/DDBJ whole genome shotgun (WGS) entry which is preliminary data.</text>
</comment>
<evidence type="ECO:0000313" key="3">
    <source>
        <dbReference type="EMBL" id="MDB7931742.1"/>
    </source>
</evidence>
<dbReference type="EMBL" id="WKPR01000010">
    <property type="protein sequence ID" value="MSB20100.1"/>
    <property type="molecule type" value="Genomic_DNA"/>
</dbReference>
<evidence type="ECO:0000259" key="1">
    <source>
        <dbReference type="SMART" id="SM01321"/>
    </source>
</evidence>
<feature type="domain" description="Transposase IS200-like" evidence="1">
    <location>
        <begin position="1"/>
        <end position="80"/>
    </location>
</feature>
<reference evidence="6 7" key="1">
    <citation type="journal article" date="2019" name="Nat. Med.">
        <title>A library of human gut bacterial isolates paired with longitudinal multiomics data enables mechanistic microbiome research.</title>
        <authorList>
            <person name="Poyet M."/>
            <person name="Groussin M."/>
            <person name="Gibbons S.M."/>
            <person name="Avila-Pacheco J."/>
            <person name="Jiang X."/>
            <person name="Kearney S.M."/>
            <person name="Perrotta A.R."/>
            <person name="Berdy B."/>
            <person name="Zhao S."/>
            <person name="Lieberman T.D."/>
            <person name="Swanson P.K."/>
            <person name="Smith M."/>
            <person name="Roesemann S."/>
            <person name="Alexander J.E."/>
            <person name="Rich S.A."/>
            <person name="Livny J."/>
            <person name="Vlamakis H."/>
            <person name="Clish C."/>
            <person name="Bullock K."/>
            <person name="Deik A."/>
            <person name="Scott J."/>
            <person name="Pierce K.A."/>
            <person name="Xavier R.J."/>
            <person name="Alm E.J."/>
        </authorList>
    </citation>
    <scope>NUCLEOTIDE SEQUENCE [LARGE SCALE GENOMIC DNA]</scope>
    <source>
        <strain evidence="4 7">BIOML-A2</strain>
        <strain evidence="5 6">BIOML-A5</strain>
    </source>
</reference>
<name>A0A174KDL5_FLAPL</name>
<evidence type="ECO:0000313" key="6">
    <source>
        <dbReference type="Proteomes" id="UP000429811"/>
    </source>
</evidence>
<reference evidence="2" key="2">
    <citation type="submission" date="2023-01" db="EMBL/GenBank/DDBJ databases">
        <title>Human gut microbiome strain richness.</title>
        <authorList>
            <person name="Chen-Liaw A."/>
        </authorList>
    </citation>
    <scope>NUCLEOTIDE SEQUENCE</scope>
    <source>
        <strain evidence="3">1001287st1_F4_1001285I_161205</strain>
        <strain evidence="2">2225st1_A6_2225SCRN_200828</strain>
    </source>
</reference>
<proteinExistence type="predicted"/>
<dbReference type="InterPro" id="IPR002686">
    <property type="entry name" value="Transposase_17"/>
</dbReference>
<dbReference type="GO" id="GO:0006313">
    <property type="term" value="P:DNA transposition"/>
    <property type="evidence" value="ECO:0007669"/>
    <property type="project" value="InterPro"/>
</dbReference>
<dbReference type="PANTHER" id="PTHR36966">
    <property type="entry name" value="REP-ASSOCIATED TYROSINE TRANSPOSASE"/>
    <property type="match status" value="1"/>
</dbReference>
<accession>A0A174KDL5</accession>
<sequence length="91" mass="10785">MPNHIHLLLVLMTAGASPRPTEGAHFGIPDVMRVFKSQTTRRWNQYRGTQGRPLWQASYHDHIIRDENDLLNHWSYIEHNPARWAEDEYHV</sequence>
<organism evidence="4 7">
    <name type="scientific">Flavonifractor plautii</name>
    <name type="common">Fusobacterium plautii</name>
    <dbReference type="NCBI Taxonomy" id="292800"/>
    <lineage>
        <taxon>Bacteria</taxon>
        <taxon>Bacillati</taxon>
        <taxon>Bacillota</taxon>
        <taxon>Clostridia</taxon>
        <taxon>Eubacteriales</taxon>
        <taxon>Oscillospiraceae</taxon>
        <taxon>Flavonifractor</taxon>
    </lineage>
</organism>
<evidence type="ECO:0000313" key="2">
    <source>
        <dbReference type="EMBL" id="MDB7905136.1"/>
    </source>
</evidence>
<dbReference type="Proteomes" id="UP000429811">
    <property type="component" value="Unassembled WGS sequence"/>
</dbReference>
<dbReference type="InterPro" id="IPR052715">
    <property type="entry name" value="RAYT_transposase"/>
</dbReference>
<dbReference type="EMBL" id="JAQLWV010000002">
    <property type="protein sequence ID" value="MDB7931742.1"/>
    <property type="molecule type" value="Genomic_DNA"/>
</dbReference>
<dbReference type="Proteomes" id="UP000434475">
    <property type="component" value="Unassembled WGS sequence"/>
</dbReference>
<dbReference type="InterPro" id="IPR036515">
    <property type="entry name" value="Transposase_17_sf"/>
</dbReference>
<evidence type="ECO:0000313" key="4">
    <source>
        <dbReference type="EMBL" id="MSB20100.1"/>
    </source>
</evidence>
<dbReference type="Gene3D" id="3.30.70.1290">
    <property type="entry name" value="Transposase IS200-like"/>
    <property type="match status" value="1"/>
</dbReference>
<dbReference type="SMART" id="SM01321">
    <property type="entry name" value="Y1_Tnp"/>
    <property type="match status" value="1"/>
</dbReference>
<gene>
    <name evidence="5" type="ORF">GKE90_04150</name>
    <name evidence="4" type="ORF">GKE97_11285</name>
    <name evidence="2" type="ORF">PND83_04005</name>
    <name evidence="3" type="ORF">PNE06_01530</name>
</gene>
<dbReference type="RefSeq" id="WP_009259236.1">
    <property type="nucleotide sequence ID" value="NZ_BAABXT010000001.1"/>
</dbReference>
<dbReference type="SUPFAM" id="SSF143422">
    <property type="entry name" value="Transposase IS200-like"/>
    <property type="match status" value="1"/>
</dbReference>
<evidence type="ECO:0000313" key="5">
    <source>
        <dbReference type="EMBL" id="MSB47893.1"/>
    </source>
</evidence>
<dbReference type="GO" id="GO:0043565">
    <property type="term" value="F:sequence-specific DNA binding"/>
    <property type="evidence" value="ECO:0007669"/>
    <property type="project" value="TreeGrafter"/>
</dbReference>
<dbReference type="Proteomes" id="UP001211173">
    <property type="component" value="Unassembled WGS sequence"/>
</dbReference>
<dbReference type="EMBL" id="JAQLWO010000003">
    <property type="protein sequence ID" value="MDB7905136.1"/>
    <property type="molecule type" value="Genomic_DNA"/>
</dbReference>
<dbReference type="PANTHER" id="PTHR36966:SF1">
    <property type="entry name" value="REP-ASSOCIATED TYROSINE TRANSPOSASE"/>
    <property type="match status" value="1"/>
</dbReference>